<keyword evidence="5" id="KW-0633">Potassium transport</keyword>
<accession>A0A6L2QAE2</accession>
<evidence type="ECO:0000256" key="5">
    <source>
        <dbReference type="ARBA" id="ARBA00022538"/>
    </source>
</evidence>
<dbReference type="PANTHER" id="PTHR11523">
    <property type="entry name" value="SODIUM/POTASSIUM-DEPENDENT ATPASE BETA SUBUNIT"/>
    <property type="match status" value="1"/>
</dbReference>
<reference evidence="20" key="1">
    <citation type="submission" date="2020-01" db="EMBL/GenBank/DDBJ databases">
        <title>Draft genome sequence of the Termite Coptotermes fromosanus.</title>
        <authorList>
            <person name="Itakura S."/>
            <person name="Yosikawa Y."/>
            <person name="Umezawa K."/>
        </authorList>
    </citation>
    <scope>NUCLEOTIDE SEQUENCE [LARGE SCALE GENOMIC DNA]</scope>
</reference>
<evidence type="ECO:0000313" key="19">
    <source>
        <dbReference type="EMBL" id="GFG39925.1"/>
    </source>
</evidence>
<evidence type="ECO:0000256" key="9">
    <source>
        <dbReference type="ARBA" id="ARBA00022968"/>
    </source>
</evidence>
<feature type="transmembrane region" description="Helical" evidence="18">
    <location>
        <begin position="286"/>
        <end position="307"/>
    </location>
</feature>
<dbReference type="GO" id="GO:0005890">
    <property type="term" value="C:sodium:potassium-exchanging ATPase complex"/>
    <property type="evidence" value="ECO:0007669"/>
    <property type="project" value="InterPro"/>
</dbReference>
<keyword evidence="10 18" id="KW-1133">Transmembrane helix</keyword>
<evidence type="ECO:0000313" key="20">
    <source>
        <dbReference type="Proteomes" id="UP000502823"/>
    </source>
</evidence>
<proteinExistence type="inferred from homology"/>
<evidence type="ECO:0000256" key="8">
    <source>
        <dbReference type="ARBA" id="ARBA00022958"/>
    </source>
</evidence>
<dbReference type="GO" id="GO:0006883">
    <property type="term" value="P:intracellular sodium ion homeostasis"/>
    <property type="evidence" value="ECO:0007669"/>
    <property type="project" value="TreeGrafter"/>
</dbReference>
<dbReference type="GO" id="GO:0030007">
    <property type="term" value="P:intracellular potassium ion homeostasis"/>
    <property type="evidence" value="ECO:0007669"/>
    <property type="project" value="TreeGrafter"/>
</dbReference>
<dbReference type="EMBL" id="BLKM01001294">
    <property type="protein sequence ID" value="GFG39925.1"/>
    <property type="molecule type" value="Genomic_DNA"/>
</dbReference>
<evidence type="ECO:0000256" key="16">
    <source>
        <dbReference type="ARBA" id="ARBA00023201"/>
    </source>
</evidence>
<keyword evidence="12" id="KW-0406">Ion transport</keyword>
<keyword evidence="15" id="KW-0325">Glycoprotein</keyword>
<evidence type="ECO:0000256" key="15">
    <source>
        <dbReference type="ARBA" id="ARBA00023180"/>
    </source>
</evidence>
<dbReference type="Pfam" id="PF00287">
    <property type="entry name" value="Na_K-ATPase"/>
    <property type="match status" value="1"/>
</dbReference>
<keyword evidence="13 18" id="KW-0472">Membrane</keyword>
<keyword evidence="8" id="KW-0630">Potassium</keyword>
<evidence type="ECO:0000256" key="18">
    <source>
        <dbReference type="SAM" id="Phobius"/>
    </source>
</evidence>
<comment type="caution">
    <text evidence="19">The sequence shown here is derived from an EMBL/GenBank/DDBJ whole genome shotgun (WGS) entry which is preliminary data.</text>
</comment>
<evidence type="ECO:0000256" key="2">
    <source>
        <dbReference type="ARBA" id="ARBA00005876"/>
    </source>
</evidence>
<keyword evidence="4" id="KW-1003">Cell membrane</keyword>
<dbReference type="PANTHER" id="PTHR11523:SF46">
    <property type="entry name" value="SODIUM_POTASSIUM-TRANSPORTING ATPASE SUBUNIT BETA-2"/>
    <property type="match status" value="1"/>
</dbReference>
<dbReference type="OrthoDB" id="5912413at2759"/>
<dbReference type="AlphaFoldDB" id="A0A6L2QAE2"/>
<evidence type="ECO:0000256" key="7">
    <source>
        <dbReference type="ARBA" id="ARBA00022692"/>
    </source>
</evidence>
<comment type="function">
    <text evidence="17">This is the non-catalytic component of the active enzyme, which catalyzes the hydrolysis of ATP coupled with the exchange of Na(+) and K(+) ions across the plasma membrane. The beta subunit regulates, through assembly of alpha/beta heterodimers, the number of sodium pumps transported to the plasma membrane.</text>
</comment>
<dbReference type="FunCoup" id="A0A6L2QAE2">
    <property type="interactions" value="219"/>
</dbReference>
<evidence type="ECO:0000256" key="12">
    <source>
        <dbReference type="ARBA" id="ARBA00023065"/>
    </source>
</evidence>
<dbReference type="InterPro" id="IPR038702">
    <property type="entry name" value="Na/K_ATPase_sub_beta_sf"/>
</dbReference>
<organism evidence="19 20">
    <name type="scientific">Coptotermes formosanus</name>
    <name type="common">Formosan subterranean termite</name>
    <dbReference type="NCBI Taxonomy" id="36987"/>
    <lineage>
        <taxon>Eukaryota</taxon>
        <taxon>Metazoa</taxon>
        <taxon>Ecdysozoa</taxon>
        <taxon>Arthropoda</taxon>
        <taxon>Hexapoda</taxon>
        <taxon>Insecta</taxon>
        <taxon>Pterygota</taxon>
        <taxon>Neoptera</taxon>
        <taxon>Polyneoptera</taxon>
        <taxon>Dictyoptera</taxon>
        <taxon>Blattodea</taxon>
        <taxon>Blattoidea</taxon>
        <taxon>Termitoidae</taxon>
        <taxon>Rhinotermitidae</taxon>
        <taxon>Coptotermes</taxon>
    </lineage>
</organism>
<keyword evidence="7 18" id="KW-0812">Transmembrane</keyword>
<evidence type="ECO:0008006" key="21">
    <source>
        <dbReference type="Google" id="ProtNLM"/>
    </source>
</evidence>
<dbReference type="GO" id="GO:0001671">
    <property type="term" value="F:ATPase activator activity"/>
    <property type="evidence" value="ECO:0007669"/>
    <property type="project" value="UniProtKB-ARBA"/>
</dbReference>
<name>A0A6L2QAE2_COPFO</name>
<dbReference type="PROSITE" id="PS00390">
    <property type="entry name" value="ATPASE_NA_K_BETA_1"/>
    <property type="match status" value="1"/>
</dbReference>
<dbReference type="GO" id="GO:1990573">
    <property type="term" value="P:potassium ion import across plasma membrane"/>
    <property type="evidence" value="ECO:0007669"/>
    <property type="project" value="TreeGrafter"/>
</dbReference>
<evidence type="ECO:0000256" key="11">
    <source>
        <dbReference type="ARBA" id="ARBA00023053"/>
    </source>
</evidence>
<comment type="similarity">
    <text evidence="2">Belongs to the X(+)/potassium ATPases subunit beta family.</text>
</comment>
<keyword evidence="16" id="KW-0739">Sodium transport</keyword>
<keyword evidence="14" id="KW-1015">Disulfide bond</keyword>
<evidence type="ECO:0000256" key="1">
    <source>
        <dbReference type="ARBA" id="ARBA00004401"/>
    </source>
</evidence>
<evidence type="ECO:0000256" key="3">
    <source>
        <dbReference type="ARBA" id="ARBA00022448"/>
    </source>
</evidence>
<dbReference type="GO" id="GO:0036376">
    <property type="term" value="P:sodium ion export across plasma membrane"/>
    <property type="evidence" value="ECO:0007669"/>
    <property type="project" value="TreeGrafter"/>
</dbReference>
<keyword evidence="3" id="KW-0813">Transport</keyword>
<evidence type="ECO:0000256" key="13">
    <source>
        <dbReference type="ARBA" id="ARBA00023136"/>
    </source>
</evidence>
<keyword evidence="6" id="KW-0740">Sodium/potassium transport</keyword>
<keyword evidence="20" id="KW-1185">Reference proteome</keyword>
<keyword evidence="11" id="KW-0915">Sodium</keyword>
<protein>
    <recommendedName>
        <fullName evidence="21">Sodium/potassium-transporting ATPase subunit beta-2</fullName>
    </recommendedName>
</protein>
<evidence type="ECO:0000256" key="6">
    <source>
        <dbReference type="ARBA" id="ARBA00022607"/>
    </source>
</evidence>
<keyword evidence="9" id="KW-0735">Signal-anchor</keyword>
<dbReference type="InParanoid" id="A0A6L2QAE2"/>
<dbReference type="Gene3D" id="2.60.40.1660">
    <property type="entry name" value="Na, k-atpase alpha subunit"/>
    <property type="match status" value="1"/>
</dbReference>
<dbReference type="InterPro" id="IPR000402">
    <property type="entry name" value="Na/K_ATPase_sub_beta"/>
</dbReference>
<evidence type="ECO:0000256" key="10">
    <source>
        <dbReference type="ARBA" id="ARBA00022989"/>
    </source>
</evidence>
<evidence type="ECO:0000256" key="17">
    <source>
        <dbReference type="ARBA" id="ARBA00025540"/>
    </source>
</evidence>
<evidence type="ECO:0000256" key="4">
    <source>
        <dbReference type="ARBA" id="ARBA00022475"/>
    </source>
</evidence>
<evidence type="ECO:0000256" key="14">
    <source>
        <dbReference type="ARBA" id="ARBA00023157"/>
    </source>
</evidence>
<sequence>MSLCCRTADDRARNQTALEGKFFRVPTVAGTVSAYACTASSRRRGQPKYFLWSENSDAIVKKYLSFPESGHDAGDSLRLSRELPVCPAYNTLLECHQMAQHTERKHNYSFLHRWSINNNINFDVGLKVSTCFYEISDEREWVFGIGLILKILEQVVCERVSIPVIEFRYFSGFNEKETTLPARCYMSGKALQPCKMCRVTRWSREGGSDRTGKCTSLSFSLSHSSNLTVNCAVFRVMSLSQKPVEYQFYLKPPTVGKWEAFKLFLYNSSTGEVFGRTGPSWTKIGLFYLIFYGVLAALFAICLWVFFQTLDPRIPTCKLSGSLIGTSPGLGFRPTPPVDNVESTLIWYRGTDLKQYEHWTKSLEKFLEVYRKPGLTPGRGQNIYNCDYDRPPNENQVCDVNVKDWFPCTQENNFNYHKSAPCVFIKLNKIYDWRPEFYNDTRDLPEKMPRHLKDYILTQARIDARTLNTIWISCEGENPADVENIGPIQYIPGPGFPGYFYPYKNSEGYLSPVMAIHFQRPRSKSESGW</sequence>
<dbReference type="FunFam" id="2.60.40.1660:FF:000004">
    <property type="entry name" value="sodium/potassium-transporting ATPase subunit beta-2"/>
    <property type="match status" value="1"/>
</dbReference>
<comment type="subcellular location">
    <subcellularLocation>
        <location evidence="1">Cell membrane</location>
        <topology evidence="1">Single-pass type II membrane protein</topology>
    </subcellularLocation>
</comment>
<dbReference type="Proteomes" id="UP000502823">
    <property type="component" value="Unassembled WGS sequence"/>
</dbReference>
<gene>
    <name evidence="19" type="ORF">Cfor_08982</name>
</gene>